<dbReference type="InterPro" id="IPR013126">
    <property type="entry name" value="Hsp_70_fam"/>
</dbReference>
<organism evidence="3 4">
    <name type="scientific">Stereocaulon virgatum</name>
    <dbReference type="NCBI Taxonomy" id="373712"/>
    <lineage>
        <taxon>Eukaryota</taxon>
        <taxon>Fungi</taxon>
        <taxon>Dikarya</taxon>
        <taxon>Ascomycota</taxon>
        <taxon>Pezizomycotina</taxon>
        <taxon>Lecanoromycetes</taxon>
        <taxon>OSLEUM clade</taxon>
        <taxon>Lecanoromycetidae</taxon>
        <taxon>Lecanorales</taxon>
        <taxon>Lecanorineae</taxon>
        <taxon>Stereocaulaceae</taxon>
        <taxon>Stereocaulon</taxon>
    </lineage>
</organism>
<dbReference type="EMBL" id="JBEFKJ010000007">
    <property type="protein sequence ID" value="KAL2045218.1"/>
    <property type="molecule type" value="Genomic_DNA"/>
</dbReference>
<reference evidence="3 4" key="1">
    <citation type="submission" date="2024-09" db="EMBL/GenBank/DDBJ databases">
        <title>Rethinking Asexuality: The Enigmatic Case of Functional Sexual Genes in Lepraria (Stereocaulaceae).</title>
        <authorList>
            <person name="Doellman M."/>
            <person name="Sun Y."/>
            <person name="Barcenas-Pena A."/>
            <person name="Lumbsch H.T."/>
            <person name="Grewe F."/>
        </authorList>
    </citation>
    <scope>NUCLEOTIDE SEQUENCE [LARGE SCALE GENOMIC DNA]</scope>
    <source>
        <strain evidence="3 4">Mercado 3170</strain>
    </source>
</reference>
<name>A0ABR4AP74_9LECA</name>
<protein>
    <submittedName>
        <fullName evidence="3">Uncharacterized protein</fullName>
    </submittedName>
</protein>
<keyword evidence="2" id="KW-0067">ATP-binding</keyword>
<keyword evidence="1" id="KW-0547">Nucleotide-binding</keyword>
<dbReference type="Proteomes" id="UP001590950">
    <property type="component" value="Unassembled WGS sequence"/>
</dbReference>
<accession>A0ABR4AP74</accession>
<evidence type="ECO:0000256" key="2">
    <source>
        <dbReference type="ARBA" id="ARBA00022840"/>
    </source>
</evidence>
<evidence type="ECO:0000313" key="4">
    <source>
        <dbReference type="Proteomes" id="UP001590950"/>
    </source>
</evidence>
<evidence type="ECO:0000256" key="1">
    <source>
        <dbReference type="ARBA" id="ARBA00022741"/>
    </source>
</evidence>
<evidence type="ECO:0000313" key="3">
    <source>
        <dbReference type="EMBL" id="KAL2045218.1"/>
    </source>
</evidence>
<keyword evidence="4" id="KW-1185">Reference proteome</keyword>
<comment type="caution">
    <text evidence="3">The sequence shown here is derived from an EMBL/GenBank/DDBJ whole genome shotgun (WGS) entry which is preliminary data.</text>
</comment>
<proteinExistence type="predicted"/>
<dbReference type="Gene3D" id="3.90.640.10">
    <property type="entry name" value="Actin, Chain A, domain 4"/>
    <property type="match status" value="1"/>
</dbReference>
<gene>
    <name evidence="3" type="ORF">N7G274_002301</name>
</gene>
<dbReference type="Pfam" id="PF00012">
    <property type="entry name" value="HSP70"/>
    <property type="match status" value="1"/>
</dbReference>
<sequence length="160" mass="18240">MRDREGQADPIVPRSTNIEINSIYNVNNPGTTLTRAKHEKLDIDLFQTTLSPKKQVLNHPSMSKDNAQVIIPVAGSTRNPQSPIYARNLLHQQESQQEYHLTQSLCLWRTCLSMLQTPYAANFCTYVPLGWWFYLVKEIPASAFLVDVGPPERKERGDTK</sequence>
<dbReference type="Gene3D" id="3.30.420.40">
    <property type="match status" value="1"/>
</dbReference>